<name>A0AAV6WLK7_9LAMI</name>
<sequence length="112" mass="11922">MEKTSSEENKGGQADHPFFLQINPCNFFRNITRAILKFLGFESHPQNSSSSNVENELTNGQSSTSWAEQPADPPSSSSSTAGPMSAGELRGRTPPMPPINGGSGPQTNTNPT</sequence>
<dbReference type="Pfam" id="PF17232">
    <property type="entry name" value="Pep1_7"/>
    <property type="match status" value="1"/>
</dbReference>
<protein>
    <submittedName>
        <fullName evidence="4">Uncharacterized protein</fullName>
    </submittedName>
</protein>
<gene>
    <name evidence="4" type="ORF">BUALT_Bualt15G0130200</name>
</gene>
<dbReference type="Proteomes" id="UP000826271">
    <property type="component" value="Unassembled WGS sequence"/>
</dbReference>
<evidence type="ECO:0000313" key="5">
    <source>
        <dbReference type="Proteomes" id="UP000826271"/>
    </source>
</evidence>
<evidence type="ECO:0000256" key="1">
    <source>
        <dbReference type="ARBA" id="ARBA00011021"/>
    </source>
</evidence>
<evidence type="ECO:0000256" key="2">
    <source>
        <dbReference type="ARBA" id="ARBA00022821"/>
    </source>
</evidence>
<dbReference type="InterPro" id="IPR035176">
    <property type="entry name" value="PEP"/>
</dbReference>
<dbReference type="GO" id="GO:0045087">
    <property type="term" value="P:innate immune response"/>
    <property type="evidence" value="ECO:0007669"/>
    <property type="project" value="InterPro"/>
</dbReference>
<comment type="caution">
    <text evidence="4">The sequence shown here is derived from an EMBL/GenBank/DDBJ whole genome shotgun (WGS) entry which is preliminary data.</text>
</comment>
<feature type="region of interest" description="Disordered" evidence="3">
    <location>
        <begin position="43"/>
        <end position="112"/>
    </location>
</feature>
<feature type="compositionally biased region" description="Polar residues" evidence="3">
    <location>
        <begin position="44"/>
        <end position="66"/>
    </location>
</feature>
<keyword evidence="2" id="KW-0611">Plant defense</keyword>
<accession>A0AAV6WLK7</accession>
<dbReference type="EMBL" id="WHWC01000015">
    <property type="protein sequence ID" value="KAG8369232.1"/>
    <property type="molecule type" value="Genomic_DNA"/>
</dbReference>
<comment type="similarity">
    <text evidence="1">Belongs to the brassicaceae elicitor peptide family.</text>
</comment>
<proteinExistence type="inferred from homology"/>
<keyword evidence="5" id="KW-1185">Reference proteome</keyword>
<dbReference type="AlphaFoldDB" id="A0AAV6WLK7"/>
<evidence type="ECO:0000313" key="4">
    <source>
        <dbReference type="EMBL" id="KAG8369232.1"/>
    </source>
</evidence>
<organism evidence="4 5">
    <name type="scientific">Buddleja alternifolia</name>
    <dbReference type="NCBI Taxonomy" id="168488"/>
    <lineage>
        <taxon>Eukaryota</taxon>
        <taxon>Viridiplantae</taxon>
        <taxon>Streptophyta</taxon>
        <taxon>Embryophyta</taxon>
        <taxon>Tracheophyta</taxon>
        <taxon>Spermatophyta</taxon>
        <taxon>Magnoliopsida</taxon>
        <taxon>eudicotyledons</taxon>
        <taxon>Gunneridae</taxon>
        <taxon>Pentapetalae</taxon>
        <taxon>asterids</taxon>
        <taxon>lamiids</taxon>
        <taxon>Lamiales</taxon>
        <taxon>Scrophulariaceae</taxon>
        <taxon>Buddlejeae</taxon>
        <taxon>Buddleja</taxon>
    </lineage>
</organism>
<reference evidence="4" key="1">
    <citation type="submission" date="2019-10" db="EMBL/GenBank/DDBJ databases">
        <authorList>
            <person name="Zhang R."/>
            <person name="Pan Y."/>
            <person name="Wang J."/>
            <person name="Ma R."/>
            <person name="Yu S."/>
        </authorList>
    </citation>
    <scope>NUCLEOTIDE SEQUENCE</scope>
    <source>
        <strain evidence="4">LA-IB0</strain>
        <tissue evidence="4">Leaf</tissue>
    </source>
</reference>
<feature type="compositionally biased region" description="Low complexity" evidence="3">
    <location>
        <begin position="67"/>
        <end position="86"/>
    </location>
</feature>
<evidence type="ECO:0000256" key="3">
    <source>
        <dbReference type="SAM" id="MobiDB-lite"/>
    </source>
</evidence>